<keyword evidence="2 5" id="KW-0645">Protease</keyword>
<dbReference type="RefSeq" id="WP_211853735.1">
    <property type="nucleotide sequence ID" value="NZ_JAAGBB010000020.1"/>
</dbReference>
<dbReference type="Proteomes" id="UP001196870">
    <property type="component" value="Unassembled WGS sequence"/>
</dbReference>
<feature type="domain" description="Peptidase S8/S53" evidence="6">
    <location>
        <begin position="489"/>
        <end position="599"/>
    </location>
</feature>
<dbReference type="InterPro" id="IPR036852">
    <property type="entry name" value="Peptidase_S8/S53_dom_sf"/>
</dbReference>
<feature type="active site" description="Charge relay system" evidence="5">
    <location>
        <position position="216"/>
    </location>
</feature>
<dbReference type="PRINTS" id="PR00723">
    <property type="entry name" value="SUBTILISIN"/>
</dbReference>
<proteinExistence type="inferred from homology"/>
<keyword evidence="4 5" id="KW-0720">Serine protease</keyword>
<organism evidence="7 8">
    <name type="scientific">Plastoroseomonas hellenica</name>
    <dbReference type="NCBI Taxonomy" id="2687306"/>
    <lineage>
        <taxon>Bacteria</taxon>
        <taxon>Pseudomonadati</taxon>
        <taxon>Pseudomonadota</taxon>
        <taxon>Alphaproteobacteria</taxon>
        <taxon>Acetobacterales</taxon>
        <taxon>Acetobacteraceae</taxon>
        <taxon>Plastoroseomonas</taxon>
    </lineage>
</organism>
<comment type="caution">
    <text evidence="7">The sequence shown here is derived from an EMBL/GenBank/DDBJ whole genome shotgun (WGS) entry which is preliminary data.</text>
</comment>
<dbReference type="SUPFAM" id="SSF52743">
    <property type="entry name" value="Subtilisin-like"/>
    <property type="match status" value="1"/>
</dbReference>
<feature type="domain" description="Peptidase S8/S53" evidence="6">
    <location>
        <begin position="117"/>
        <end position="339"/>
    </location>
</feature>
<evidence type="ECO:0000313" key="8">
    <source>
        <dbReference type="Proteomes" id="UP001196870"/>
    </source>
</evidence>
<comment type="similarity">
    <text evidence="1 5">Belongs to the peptidase S8 family.</text>
</comment>
<dbReference type="InterPro" id="IPR050131">
    <property type="entry name" value="Peptidase_S8_subtilisin-like"/>
</dbReference>
<dbReference type="InterPro" id="IPR000209">
    <property type="entry name" value="Peptidase_S8/S53_dom"/>
</dbReference>
<protein>
    <submittedName>
        <fullName evidence="7">S8 family serine peptidase</fullName>
    </submittedName>
</protein>
<dbReference type="PROSITE" id="PS51892">
    <property type="entry name" value="SUBTILASE"/>
    <property type="match status" value="1"/>
</dbReference>
<evidence type="ECO:0000256" key="3">
    <source>
        <dbReference type="ARBA" id="ARBA00022801"/>
    </source>
</evidence>
<gene>
    <name evidence="7" type="ORF">GXW71_16995</name>
</gene>
<accession>A0ABS5F1R3</accession>
<feature type="active site" description="Charge relay system" evidence="5">
    <location>
        <position position="563"/>
    </location>
</feature>
<dbReference type="InterPro" id="IPR023828">
    <property type="entry name" value="Peptidase_S8_Ser-AS"/>
</dbReference>
<evidence type="ECO:0000313" key="7">
    <source>
        <dbReference type="EMBL" id="MBR0666060.1"/>
    </source>
</evidence>
<name>A0ABS5F1R3_9PROT</name>
<evidence type="ECO:0000259" key="6">
    <source>
        <dbReference type="Pfam" id="PF00082"/>
    </source>
</evidence>
<keyword evidence="3 5" id="KW-0378">Hydrolase</keyword>
<dbReference type="PANTHER" id="PTHR43806:SF11">
    <property type="entry name" value="CEREVISIN-RELATED"/>
    <property type="match status" value="1"/>
</dbReference>
<dbReference type="Gene3D" id="3.40.50.200">
    <property type="entry name" value="Peptidase S8/S53 domain"/>
    <property type="match status" value="1"/>
</dbReference>
<dbReference type="EMBL" id="JAAGBB010000020">
    <property type="protein sequence ID" value="MBR0666060.1"/>
    <property type="molecule type" value="Genomic_DNA"/>
</dbReference>
<reference evidence="8" key="1">
    <citation type="journal article" date="2021" name="Syst. Appl. Microbiol.">
        <title>Roseomonas hellenica sp. nov., isolated from roots of wild-growing Alkanna tinctoria.</title>
        <authorList>
            <person name="Rat A."/>
            <person name="Naranjo H.D."/>
            <person name="Lebbe L."/>
            <person name="Cnockaert M."/>
            <person name="Krigas N."/>
            <person name="Grigoriadou K."/>
            <person name="Maloupa E."/>
            <person name="Willems A."/>
        </authorList>
    </citation>
    <scope>NUCLEOTIDE SEQUENCE [LARGE SCALE GENOMIC DNA]</scope>
    <source>
        <strain evidence="8">LMG 31523</strain>
    </source>
</reference>
<keyword evidence="8" id="KW-1185">Reference proteome</keyword>
<evidence type="ECO:0000256" key="1">
    <source>
        <dbReference type="ARBA" id="ARBA00011073"/>
    </source>
</evidence>
<dbReference type="Gene3D" id="2.60.120.1290">
    <property type="match status" value="1"/>
</dbReference>
<sequence length="630" mass="66541">MMVRIGNPSAIRPRPDIRFGHAVREADGIIIPPGGALHEEQGPVFAALRIALQSSTRHDVLASMRALSLTLDELSEEGWGMELRGQSCSIHEYPLLTPDAPGQGPRPAAGPPAAIDGSGVLIGVVDFGCAFAHPAFRFGDDGRGGTRLRMLWDQNGAAPHGQDLPGRFYTQAEIDDALKAPDPYAVLGYVPWENCYAPADMVLTPLTEMERQKRVHGTHVLSVAGGRKPTQGIWAGPVPAGVAPGAALAFVHLRPRALISEGDAIDVFEGVCALFDLARREGMAAVVNLSIGANTGAHDGQGLMDRAFDALLRTPGRAITVAAGNMRKAGQHRQAKVTRSKPVTLDWRFKGDDCTANILRVYAPMPGGKPALDMAIARPNGAPGSALPSGALRETDIDRLLDAEGTSIIGSAVSTMHPLSTEETLQHFEVRLRPSRVDETWKVTLSLDPDVAAEEVEFDAWIERDDLHREDSSHFDPLDNPGDDEGCSLGSLACAVGPICVGAYDPATGVAAGFSSLGPTRKGEQKPDVSAPGCGIRGAAGRGGLVDSSGLPFDVSFFMDGTSAAAPQVAGIAALMLQARPKLTAMRIQQILHATTHERQAGAHPPWVEDLGCGRVDAATALARTLEETP</sequence>
<evidence type="ECO:0000256" key="4">
    <source>
        <dbReference type="ARBA" id="ARBA00022825"/>
    </source>
</evidence>
<feature type="active site" description="Charge relay system" evidence="5">
    <location>
        <position position="126"/>
    </location>
</feature>
<dbReference type="PROSITE" id="PS00138">
    <property type="entry name" value="SUBTILASE_SER"/>
    <property type="match status" value="1"/>
</dbReference>
<evidence type="ECO:0000256" key="2">
    <source>
        <dbReference type="ARBA" id="ARBA00022670"/>
    </source>
</evidence>
<evidence type="ECO:0000256" key="5">
    <source>
        <dbReference type="PROSITE-ProRule" id="PRU01240"/>
    </source>
</evidence>
<dbReference type="PANTHER" id="PTHR43806">
    <property type="entry name" value="PEPTIDASE S8"/>
    <property type="match status" value="1"/>
</dbReference>
<dbReference type="Pfam" id="PF00082">
    <property type="entry name" value="Peptidase_S8"/>
    <property type="match status" value="2"/>
</dbReference>
<dbReference type="InterPro" id="IPR015500">
    <property type="entry name" value="Peptidase_S8_subtilisin-rel"/>
</dbReference>